<dbReference type="PROSITE" id="PS51677">
    <property type="entry name" value="NODB"/>
    <property type="match status" value="1"/>
</dbReference>
<dbReference type="InterPro" id="IPR014235">
    <property type="entry name" value="Spore_PdaA"/>
</dbReference>
<dbReference type="RefSeq" id="WP_212696447.1">
    <property type="nucleotide sequence ID" value="NZ_CP058649.1"/>
</dbReference>
<dbReference type="InterPro" id="IPR050248">
    <property type="entry name" value="Polysacc_deacetylase_ArnD"/>
</dbReference>
<feature type="domain" description="NodB homology" evidence="2">
    <location>
        <begin position="176"/>
        <end position="359"/>
    </location>
</feature>
<dbReference type="GO" id="GO:0005975">
    <property type="term" value="P:carbohydrate metabolic process"/>
    <property type="evidence" value="ECO:0007669"/>
    <property type="project" value="InterPro"/>
</dbReference>
<reference evidence="3" key="1">
    <citation type="submission" date="2020-07" db="EMBL/GenBank/DDBJ databases">
        <title>Vallitalea pronyensis genome.</title>
        <authorList>
            <person name="Postec A."/>
        </authorList>
    </citation>
    <scope>NUCLEOTIDE SEQUENCE</scope>
    <source>
        <strain evidence="3">FatNI3</strain>
    </source>
</reference>
<dbReference type="AlphaFoldDB" id="A0A8J8MGN9"/>
<feature type="region of interest" description="Disordered" evidence="1">
    <location>
        <begin position="64"/>
        <end position="132"/>
    </location>
</feature>
<name>A0A8J8MGN9_9FIRM</name>
<sequence>MAKKKKKESKTLKALLVLLLVVAAVGIGVTLGSSAFKINQNKNNPTVAADVDEDANQNRIDNASQNAAEDQNSVKDQEATQLEQQPEDQGTEEPEEQPEDQAEQQSEDSNEDDNAELPQGSDTGDLDTSEVDVNGLSNISHSWSWKRNKEHRRPEAYNKFDIKPYDAYYVMNTDEKVVYLTMDEGYENGYTSMILDTLKANDVQAAFFVTKPYVEHNLELTKRMKEEGHIVGNHTVNHKKMPTQTDEEINYEIEETERYFEEMTGYKMDKFFRPPTGEYSERTLYLTQQLGYKTMFWSLAYADWYREKEKQPGKEYALNHVLENAHPGMMPLLHAVSSSNAEALDDIIKQLKEQGYRFGSLYEIE</sequence>
<dbReference type="Pfam" id="PF01522">
    <property type="entry name" value="Polysacc_deac_1"/>
    <property type="match status" value="1"/>
</dbReference>
<dbReference type="CDD" id="cd10948">
    <property type="entry name" value="CE4_BsPdaA_like"/>
    <property type="match status" value="1"/>
</dbReference>
<evidence type="ECO:0000313" key="4">
    <source>
        <dbReference type="Proteomes" id="UP000683246"/>
    </source>
</evidence>
<dbReference type="InterPro" id="IPR011330">
    <property type="entry name" value="Glyco_hydro/deAcase_b/a-brl"/>
</dbReference>
<gene>
    <name evidence="3" type="ORF">HZI73_01160</name>
</gene>
<dbReference type="EMBL" id="CP058649">
    <property type="protein sequence ID" value="QUI20988.1"/>
    <property type="molecule type" value="Genomic_DNA"/>
</dbReference>
<keyword evidence="4" id="KW-1185">Reference proteome</keyword>
<dbReference type="Gene3D" id="3.20.20.370">
    <property type="entry name" value="Glycoside hydrolase/deacetylase"/>
    <property type="match status" value="1"/>
</dbReference>
<dbReference type="Proteomes" id="UP000683246">
    <property type="component" value="Chromosome"/>
</dbReference>
<dbReference type="PANTHER" id="PTHR10587:SF78">
    <property type="entry name" value="PEPTIDOGLYCAN-N-ACETYLMURAMIC ACID DEACETYLASE PDAA"/>
    <property type="match status" value="1"/>
</dbReference>
<dbReference type="InterPro" id="IPR002509">
    <property type="entry name" value="NODB_dom"/>
</dbReference>
<evidence type="ECO:0000259" key="2">
    <source>
        <dbReference type="PROSITE" id="PS51677"/>
    </source>
</evidence>
<dbReference type="KEGG" id="vpy:HZI73_01160"/>
<dbReference type="GO" id="GO:0016810">
    <property type="term" value="F:hydrolase activity, acting on carbon-nitrogen (but not peptide) bonds"/>
    <property type="evidence" value="ECO:0007669"/>
    <property type="project" value="InterPro"/>
</dbReference>
<evidence type="ECO:0000313" key="3">
    <source>
        <dbReference type="EMBL" id="QUI20988.1"/>
    </source>
</evidence>
<feature type="compositionally biased region" description="Acidic residues" evidence="1">
    <location>
        <begin position="85"/>
        <end position="115"/>
    </location>
</feature>
<proteinExistence type="predicted"/>
<dbReference type="PANTHER" id="PTHR10587">
    <property type="entry name" value="GLYCOSYL TRANSFERASE-RELATED"/>
    <property type="match status" value="1"/>
</dbReference>
<organism evidence="3 4">
    <name type="scientific">Vallitalea pronyensis</name>
    <dbReference type="NCBI Taxonomy" id="1348613"/>
    <lineage>
        <taxon>Bacteria</taxon>
        <taxon>Bacillati</taxon>
        <taxon>Bacillota</taxon>
        <taxon>Clostridia</taxon>
        <taxon>Lachnospirales</taxon>
        <taxon>Vallitaleaceae</taxon>
        <taxon>Vallitalea</taxon>
    </lineage>
</organism>
<dbReference type="GO" id="GO:0016020">
    <property type="term" value="C:membrane"/>
    <property type="evidence" value="ECO:0007669"/>
    <property type="project" value="TreeGrafter"/>
</dbReference>
<dbReference type="SUPFAM" id="SSF88713">
    <property type="entry name" value="Glycoside hydrolase/deacetylase"/>
    <property type="match status" value="1"/>
</dbReference>
<evidence type="ECO:0000256" key="1">
    <source>
        <dbReference type="SAM" id="MobiDB-lite"/>
    </source>
</evidence>
<protein>
    <submittedName>
        <fullName evidence="3">Polysaccharide deacetylase family protein</fullName>
    </submittedName>
</protein>
<accession>A0A8J8MGN9</accession>